<dbReference type="InterPro" id="IPR024787">
    <property type="entry name" value="EcsC"/>
</dbReference>
<proteinExistence type="predicted"/>
<keyword evidence="2" id="KW-1185">Reference proteome</keyword>
<sequence>MFYEYKPFLSEAGRIRRRPMENSLEKLTTMLPVILTRIVDANIEPVQEHIEMLRVKNPGLNAHGLAGKIVSRASLKSGMVGAATGLGGAITLPVTVPTDLLCTWKIQVRMALTVAVAYGVQKSSEEFAEDILLIMAGNAASQALKRAGVAAAEELTQKIVDKYVTRAVMKKINKILSRKIITKAGEKSFTSFTKLVPLIGAPIGFGTDWGATKLMGKTAVRYYGAA</sequence>
<dbReference type="STRING" id="1121393.SAMN02745216_03140"/>
<dbReference type="Pfam" id="PF12787">
    <property type="entry name" value="EcsC"/>
    <property type="match status" value="1"/>
</dbReference>
<dbReference type="OrthoDB" id="1425703at2"/>
<protein>
    <submittedName>
        <fullName evidence="1">EcsC protein family protein</fullName>
    </submittedName>
</protein>
<dbReference type="EMBL" id="FQZU01000020">
    <property type="protein sequence ID" value="SHK23566.1"/>
    <property type="molecule type" value="Genomic_DNA"/>
</dbReference>
<dbReference type="AlphaFoldDB" id="A0A1M6QTP1"/>
<evidence type="ECO:0000313" key="1">
    <source>
        <dbReference type="EMBL" id="SHK23566.1"/>
    </source>
</evidence>
<evidence type="ECO:0000313" key="2">
    <source>
        <dbReference type="Proteomes" id="UP000183994"/>
    </source>
</evidence>
<reference evidence="2" key="1">
    <citation type="submission" date="2016-11" db="EMBL/GenBank/DDBJ databases">
        <authorList>
            <person name="Varghese N."/>
            <person name="Submissions S."/>
        </authorList>
    </citation>
    <scope>NUCLEOTIDE SEQUENCE [LARGE SCALE GENOMIC DNA]</scope>
    <source>
        <strain evidence="2">DSM 16219</strain>
    </source>
</reference>
<dbReference type="Proteomes" id="UP000183994">
    <property type="component" value="Unassembled WGS sequence"/>
</dbReference>
<gene>
    <name evidence="1" type="ORF">SAMN02745216_03140</name>
</gene>
<accession>A0A1M6QTP1</accession>
<organism evidence="1 2">
    <name type="scientific">Desulfatibacillum alkenivorans DSM 16219</name>
    <dbReference type="NCBI Taxonomy" id="1121393"/>
    <lineage>
        <taxon>Bacteria</taxon>
        <taxon>Pseudomonadati</taxon>
        <taxon>Thermodesulfobacteriota</taxon>
        <taxon>Desulfobacteria</taxon>
        <taxon>Desulfobacterales</taxon>
        <taxon>Desulfatibacillaceae</taxon>
        <taxon>Desulfatibacillum</taxon>
    </lineage>
</organism>
<name>A0A1M6QTP1_9BACT</name>